<dbReference type="STRING" id="92696.A0A4R0RKY7"/>
<dbReference type="Pfam" id="PF00328">
    <property type="entry name" value="His_Phos_2"/>
    <property type="match status" value="1"/>
</dbReference>
<dbReference type="SUPFAM" id="SSF53254">
    <property type="entry name" value="Phosphoglycerate mutase-like"/>
    <property type="match status" value="1"/>
</dbReference>
<dbReference type="EMBL" id="RWJN01000085">
    <property type="protein sequence ID" value="TCD67802.1"/>
    <property type="molecule type" value="Genomic_DNA"/>
</dbReference>
<evidence type="ECO:0000256" key="3">
    <source>
        <dbReference type="SAM" id="MobiDB-lite"/>
    </source>
</evidence>
<name>A0A4R0RKY7_9APHY</name>
<evidence type="ECO:0000313" key="5">
    <source>
        <dbReference type="EMBL" id="TCD67802.1"/>
    </source>
</evidence>
<keyword evidence="4" id="KW-1133">Transmembrane helix</keyword>
<dbReference type="CDD" id="cd07061">
    <property type="entry name" value="HP_HAP_like"/>
    <property type="match status" value="1"/>
</dbReference>
<dbReference type="PROSITE" id="PS00778">
    <property type="entry name" value="HIS_ACID_PHOSPHAT_2"/>
    <property type="match status" value="1"/>
</dbReference>
<dbReference type="PANTHER" id="PTHR11567:SF110">
    <property type="entry name" value="2-PHOSPHOXYLOSE PHOSPHATASE 1"/>
    <property type="match status" value="1"/>
</dbReference>
<organism evidence="5 6">
    <name type="scientific">Steccherinum ochraceum</name>
    <dbReference type="NCBI Taxonomy" id="92696"/>
    <lineage>
        <taxon>Eukaryota</taxon>
        <taxon>Fungi</taxon>
        <taxon>Dikarya</taxon>
        <taxon>Basidiomycota</taxon>
        <taxon>Agaricomycotina</taxon>
        <taxon>Agaricomycetes</taxon>
        <taxon>Polyporales</taxon>
        <taxon>Steccherinaceae</taxon>
        <taxon>Steccherinum</taxon>
    </lineage>
</organism>
<dbReference type="InterPro" id="IPR050645">
    <property type="entry name" value="Histidine_acid_phosphatase"/>
</dbReference>
<gene>
    <name evidence="5" type="ORF">EIP91_011930</name>
</gene>
<feature type="compositionally biased region" description="Polar residues" evidence="3">
    <location>
        <begin position="487"/>
        <end position="503"/>
    </location>
</feature>
<comment type="similarity">
    <text evidence="1">Belongs to the histidine acid phosphatase family.</text>
</comment>
<keyword evidence="2" id="KW-0378">Hydrolase</keyword>
<dbReference type="InterPro" id="IPR000560">
    <property type="entry name" value="His_Pase_clade-2"/>
</dbReference>
<feature type="region of interest" description="Disordered" evidence="3">
    <location>
        <begin position="1519"/>
        <end position="1563"/>
    </location>
</feature>
<dbReference type="Gene3D" id="3.40.50.1240">
    <property type="entry name" value="Phosphoglycerate mutase-like"/>
    <property type="match status" value="1"/>
</dbReference>
<dbReference type="PANTHER" id="PTHR11567">
    <property type="entry name" value="ACID PHOSPHATASE-RELATED"/>
    <property type="match status" value="1"/>
</dbReference>
<evidence type="ECO:0000256" key="1">
    <source>
        <dbReference type="ARBA" id="ARBA00005375"/>
    </source>
</evidence>
<keyword evidence="6" id="KW-1185">Reference proteome</keyword>
<feature type="region of interest" description="Disordered" evidence="3">
    <location>
        <begin position="1"/>
        <end position="26"/>
    </location>
</feature>
<keyword evidence="4" id="KW-0812">Transmembrane</keyword>
<protein>
    <submittedName>
        <fullName evidence="5">Uncharacterized protein</fullName>
    </submittedName>
</protein>
<dbReference type="Proteomes" id="UP000292702">
    <property type="component" value="Unassembled WGS sequence"/>
</dbReference>
<dbReference type="InterPro" id="IPR029033">
    <property type="entry name" value="His_PPase_superfam"/>
</dbReference>
<proteinExistence type="inferred from homology"/>
<comment type="caution">
    <text evidence="5">The sequence shown here is derived from an EMBL/GenBank/DDBJ whole genome shotgun (WGS) entry which is preliminary data.</text>
</comment>
<dbReference type="InterPro" id="IPR033379">
    <property type="entry name" value="Acid_Pase_AS"/>
</dbReference>
<accession>A0A4R0RKY7</accession>
<feature type="region of interest" description="Disordered" evidence="3">
    <location>
        <begin position="450"/>
        <end position="507"/>
    </location>
</feature>
<evidence type="ECO:0000313" key="6">
    <source>
        <dbReference type="Proteomes" id="UP000292702"/>
    </source>
</evidence>
<keyword evidence="4" id="KW-0472">Membrane</keyword>
<evidence type="ECO:0000256" key="2">
    <source>
        <dbReference type="ARBA" id="ARBA00022801"/>
    </source>
</evidence>
<reference evidence="5 6" key="1">
    <citation type="submission" date="2018-11" db="EMBL/GenBank/DDBJ databases">
        <title>Genome assembly of Steccherinum ochraceum LE-BIN_3174, the white-rot fungus of the Steccherinaceae family (The Residual Polyporoid clade, Polyporales, Basidiomycota).</title>
        <authorList>
            <person name="Fedorova T.V."/>
            <person name="Glazunova O.A."/>
            <person name="Landesman E.O."/>
            <person name="Moiseenko K.V."/>
            <person name="Psurtseva N.V."/>
            <person name="Savinova O.S."/>
            <person name="Shakhova N.V."/>
            <person name="Tyazhelova T.V."/>
            <person name="Vasina D.V."/>
        </authorList>
    </citation>
    <scope>NUCLEOTIDE SEQUENCE [LARGE SCALE GENOMIC DNA]</scope>
    <source>
        <strain evidence="5 6">LE-BIN_3174</strain>
    </source>
</reference>
<feature type="transmembrane region" description="Helical" evidence="4">
    <location>
        <begin position="608"/>
        <end position="633"/>
    </location>
</feature>
<dbReference type="GO" id="GO:0016791">
    <property type="term" value="F:phosphatase activity"/>
    <property type="evidence" value="ECO:0007669"/>
    <property type="project" value="TreeGrafter"/>
</dbReference>
<dbReference type="OrthoDB" id="10257284at2759"/>
<evidence type="ECO:0000256" key="4">
    <source>
        <dbReference type="SAM" id="Phobius"/>
    </source>
</evidence>
<sequence>MSTTGSHSSAAGFGGQAHGESNVRPAGWPGALPLDVEGYPTAPSGLELQQVHIYVRHGERTPVGIRMSEPPASIPEHWMLCKNARRFKAAVTSTMSVGGREFTGEDETLPVRKVVERVDGSVADGECLLGELTDIGRQTTYNLGYALRRLYVDKLGFLPDSVHSNDEAYFRTTNIPRTTESLEQIIHGLYPAEKCANGFVPQLRIRNGRDENLFGNTLACKRLEVLQIGFAKAAAQTWNSTLEPLDEKISKYIGGNPIRLDGKPRASGILDTVKAAQAHSISVPGEFKEKGVLDVIVCSERAVVQEWFAGYKTEEVRRLGMGRLLSDLTRKMSSKAEKEEADKMKILVHSTHDTALAGLCSTLDVFDDRWPSFSAAITFELFHKRSTEDLSKRTLFQTVLSPFRQPQITTEHFVRMRYQNRNMVLPICSEEGNLLGQQFGTGLHAASSTPSLGVPIDDGRSVRKNGSTGVPSRDNVVGGERDPDGLSSINHPVSLEQSSVQQDSLRENARLGPRGKKVRFVDKVTVLQEGLNDEVSLTLDDTSNTSTRNLSSTHDKPFSEPIFEVRPNIPPSFEPRPAAYDRVPDLLDRILQTLLQATLANRLDQDRAIAWVLIAIVVIGFSLYALAVLFSLISSDCPFHSPIADWIWEIWPYATYPFYLIGRSIRRHYRMFKLLYFPAPPEDSLALLKGSLPTPSTSPRARNLSLPTPVLRIVRRLRPRRNRKDQGLGWITSPTTGLAARCVDWLLLTSTDSDVITTAARMAVEVNWPAELDIGPMATQLRDAFVRCFVVRPDEAFYLLPHARDRAAACGQALLHSYMQRRQLDLAKPPHNTHNHIEQKVHTTVLLRRDSSVTRGDTDWLVRYQSSIGDDDPDLQIICWALSAFSSSPVGFATSAGAFSHIPPSPMLMEWFADNALYCLYDPRVVDNAKLRLGAVFAHFLELSPLPSRDVLISSMKACALLIGAEVKLEQLPIHDDGTDEFKHYLELTLVHLDNVTQRNSPRLQLRRGILRDLKSDFARILLKPLMDMLIQLNAAERFRDVLYQAEFHHWCLRLCRQLVFASSQPEQLAQRLDWSSEFQPTAYYIRQCIHMSILTASSSNLPSNSSVVARVWNTRYNRTENNPDPVLPTDYSWLISLANDARMHPERDAHVDLVTDCLVLLCEINNIGFRHDHHPGFFATLLWATGHAIASQLRQAGLRLTRVLTGSQREVNGFLLRSVVDLVGGDEAFCDALAATSPFRTCSEVNVPTSYCWSLAYLDLLNALCLRDEWLTRIQWLGLVQECVSFAVYLSTPVGRQSWHARAPDVFIVPSCIGWSSDTRPWKQIIGTSAWVSPNGFGTTPGNSYVRDIWFRLIQIAVLSAFARPEPPNFIVDVTNNGPWKLVIACTAWHILDTHPLPPEIMPIFLSFAHDAFATVSLLDLDTNQAFVKDARLILERFCLTLPFGSPFASGASALLALMQARLDEMALVDAEVSSVVSGTPTPRPSDYVPAMPGVRISGPSSPKAIDYNPVIPGVTLPRPTSPKAEGNNNPVIPGVSRPGTPTPRASYPYSTVPERRVLHQK</sequence>